<keyword evidence="6 12" id="KW-0812">Transmembrane</keyword>
<evidence type="ECO:0000256" key="1">
    <source>
        <dbReference type="ARBA" id="ARBA00004477"/>
    </source>
</evidence>
<gene>
    <name evidence="15" type="ORF">HGRIS_004417</name>
</gene>
<feature type="transmembrane region" description="Helical" evidence="12">
    <location>
        <begin position="328"/>
        <end position="347"/>
    </location>
</feature>
<evidence type="ECO:0000256" key="12">
    <source>
        <dbReference type="RuleBase" id="RU363075"/>
    </source>
</evidence>
<keyword evidence="5" id="KW-0808">Transferase</keyword>
<evidence type="ECO:0000256" key="13">
    <source>
        <dbReference type="SAM" id="MobiDB-lite"/>
    </source>
</evidence>
<evidence type="ECO:0000256" key="14">
    <source>
        <dbReference type="SAM" id="SignalP"/>
    </source>
</evidence>
<accession>A0ABR3JBX5</accession>
<dbReference type="EC" id="2.4.1.-" evidence="12"/>
<evidence type="ECO:0000256" key="6">
    <source>
        <dbReference type="ARBA" id="ARBA00022692"/>
    </source>
</evidence>
<keyword evidence="7 12" id="KW-0256">Endoplasmic reticulum</keyword>
<comment type="catalytic activity">
    <reaction evidence="11">
        <text>an alpha-D-Man-(1-&gt;2)-alpha-D-Man-(1-&gt;2)-alpha-D-Man-(1-&gt;3)-[alpha-D-Man-(1-&gt;2)-alpha-D-Man-(1-&gt;3)-alpha-D-Man-(1-&gt;6)]-beta-D-Man-(1-&gt;4)-beta-D-GlcNAc-(1-&gt;4)-alpha-D-GlcNAc-diphospho-di-trans,poly-cis-dolichol + a di-trans,poly-cis-dolichyl beta-D-mannosyl phosphate = an alpha-D-Man-(1-&gt;2)-alpha-D-Man-(1-&gt;2)-alpha-D-Man-(1-&gt;3)-[alpha-D-Man-(1-&gt;2)-alpha-D-Man-(1-&gt;3)-[alpha-D-Man-(1-&gt;6)]-alpha-D-Man-(1-&gt;6)]-beta-D-Man-(1-&gt;4)-beta-D-GlcNAc-(1-&gt;4)-alpha-D-GlcNAc-diphospho-di-trans,poly-cis-dolichol + a di-trans,poly-cis-dolichyl phosphate + H(+)</text>
        <dbReference type="Rhea" id="RHEA:29535"/>
        <dbReference type="Rhea" id="RHEA-COMP:19498"/>
        <dbReference type="Rhea" id="RHEA-COMP:19501"/>
        <dbReference type="Rhea" id="RHEA-COMP:19518"/>
        <dbReference type="Rhea" id="RHEA-COMP:19519"/>
        <dbReference type="ChEBI" id="CHEBI:15378"/>
        <dbReference type="ChEBI" id="CHEBI:57683"/>
        <dbReference type="ChEBI" id="CHEBI:58211"/>
        <dbReference type="ChEBI" id="CHEBI:132517"/>
        <dbReference type="ChEBI" id="CHEBI:132519"/>
        <dbReference type="EC" id="2.4.1.260"/>
    </reaction>
    <physiologicalReaction direction="left-to-right" evidence="11">
        <dbReference type="Rhea" id="RHEA:29536"/>
    </physiologicalReaction>
</comment>
<evidence type="ECO:0000256" key="10">
    <source>
        <dbReference type="ARBA" id="ARBA00044721"/>
    </source>
</evidence>
<keyword evidence="9 12" id="KW-0472">Membrane</keyword>
<feature type="transmembrane region" description="Helical" evidence="12">
    <location>
        <begin position="367"/>
        <end position="391"/>
    </location>
</feature>
<keyword evidence="14" id="KW-0732">Signal</keyword>
<dbReference type="Pfam" id="PF03901">
    <property type="entry name" value="Glyco_transf_22"/>
    <property type="match status" value="1"/>
</dbReference>
<feature type="signal peptide" evidence="14">
    <location>
        <begin position="1"/>
        <end position="22"/>
    </location>
</feature>
<feature type="transmembrane region" description="Helical" evidence="12">
    <location>
        <begin position="124"/>
        <end position="142"/>
    </location>
</feature>
<comment type="function">
    <text evidence="10">Mannosyltransferase that operates in the biosynthetic pathway of dolichol-linked oligosaccharides, the glycan precursors employed in protein asparagine (N)-glycosylation. The assembly of dolichol-linked oligosaccharides begins on the cytosolic side of the endoplasmic reticulum membrane and finishes in its lumen. The sequential addition of sugars to dolichol pyrophosphate produces dolichol-linked oligosaccharides containing fourteen sugars, including two GlcNAcs, nine mannoses and three glucoses. Once assembled, the oligosaccharide is transferred from the lipid to nascent proteins by oligosaccharyltransferases. In the lumen of the endoplasmic reticulum, adds the eighth mannose residue in an alpha-1,6 linkage onto Man(7)GlcNAc(2)-PP-dolichol to produce Man(8)GlcNAc(2)-PP-dolichol.</text>
</comment>
<organism evidence="15 16">
    <name type="scientific">Hohenbuehelia grisea</name>
    <dbReference type="NCBI Taxonomy" id="104357"/>
    <lineage>
        <taxon>Eukaryota</taxon>
        <taxon>Fungi</taxon>
        <taxon>Dikarya</taxon>
        <taxon>Basidiomycota</taxon>
        <taxon>Agaricomycotina</taxon>
        <taxon>Agaricomycetes</taxon>
        <taxon>Agaricomycetidae</taxon>
        <taxon>Agaricales</taxon>
        <taxon>Pleurotineae</taxon>
        <taxon>Pleurotaceae</taxon>
        <taxon>Hohenbuehelia</taxon>
    </lineage>
</organism>
<keyword evidence="16" id="KW-1185">Reference proteome</keyword>
<evidence type="ECO:0000256" key="8">
    <source>
        <dbReference type="ARBA" id="ARBA00022989"/>
    </source>
</evidence>
<dbReference type="Proteomes" id="UP001556367">
    <property type="component" value="Unassembled WGS sequence"/>
</dbReference>
<comment type="caution">
    <text evidence="15">The sequence shown here is derived from an EMBL/GenBank/DDBJ whole genome shotgun (WGS) entry which is preliminary data.</text>
</comment>
<evidence type="ECO:0000256" key="9">
    <source>
        <dbReference type="ARBA" id="ARBA00023136"/>
    </source>
</evidence>
<feature type="transmembrane region" description="Helical" evidence="12">
    <location>
        <begin position="95"/>
        <end position="112"/>
    </location>
</feature>
<feature type="chain" id="PRO_5047286359" description="Mannosyltransferase" evidence="14">
    <location>
        <begin position="23"/>
        <end position="593"/>
    </location>
</feature>
<dbReference type="PANTHER" id="PTHR22760:SF1">
    <property type="entry name" value="DOL-P-MAN:MAN(7)GLCNAC(2)-PP-DOL ALPHA-1,6-MANNOSYLTRANSFERASE"/>
    <property type="match status" value="1"/>
</dbReference>
<evidence type="ECO:0000313" key="15">
    <source>
        <dbReference type="EMBL" id="KAL0953154.1"/>
    </source>
</evidence>
<dbReference type="InterPro" id="IPR005599">
    <property type="entry name" value="GPI_mannosylTrfase"/>
</dbReference>
<feature type="transmembrane region" description="Helical" evidence="12">
    <location>
        <begin position="298"/>
        <end position="321"/>
    </location>
</feature>
<feature type="transmembrane region" description="Helical" evidence="12">
    <location>
        <begin position="226"/>
        <end position="249"/>
    </location>
</feature>
<evidence type="ECO:0000256" key="11">
    <source>
        <dbReference type="ARBA" id="ARBA00048899"/>
    </source>
</evidence>
<evidence type="ECO:0000256" key="2">
    <source>
        <dbReference type="ARBA" id="ARBA00004922"/>
    </source>
</evidence>
<keyword evidence="4 12" id="KW-0328">Glycosyltransferase</keyword>
<proteinExistence type="inferred from homology"/>
<comment type="pathway">
    <text evidence="2">Protein modification; protein glycosylation.</text>
</comment>
<reference evidence="16" key="1">
    <citation type="submission" date="2024-06" db="EMBL/GenBank/DDBJ databases">
        <title>Multi-omics analyses provide insights into the biosynthesis of the anticancer antibiotic pleurotin in Hohenbuehelia grisea.</title>
        <authorList>
            <person name="Weaver J.A."/>
            <person name="Alberti F."/>
        </authorList>
    </citation>
    <scope>NUCLEOTIDE SEQUENCE [LARGE SCALE GENOMIC DNA]</scope>
    <source>
        <strain evidence="16">T-177</strain>
    </source>
</reference>
<evidence type="ECO:0000313" key="16">
    <source>
        <dbReference type="Proteomes" id="UP001556367"/>
    </source>
</evidence>
<name>A0ABR3JBX5_9AGAR</name>
<feature type="transmembrane region" description="Helical" evidence="12">
    <location>
        <begin position="64"/>
        <end position="89"/>
    </location>
</feature>
<comment type="similarity">
    <text evidence="3 12">Belongs to the glycosyltransferase 22 family.</text>
</comment>
<evidence type="ECO:0000256" key="3">
    <source>
        <dbReference type="ARBA" id="ARBA00007063"/>
    </source>
</evidence>
<sequence length="593" mass="65715">MSNTGVLQDLVLVAIGWVHVLLAPYTKVEESFNLHATHDILMYGFEGLPNYDHFTFPGAVQRTFIGSILLAFAAKPFVAVADAAGLIHSKLDTQIIIRLVLATANATGLILIRRSTSARFGRQAGLFFTLLTMTQFHVPFWMGRTLPNMFALLPVNIATSLLLKPTSAQYKRKNASLIAVSLIIFAAVVFRAELALFLAPILVHYVAETMSESPNFTRRLRRIQSLVKGGTLVGMASIVATITIDSYFWHHPSPPLWPELASIWFNVWQGKSADWGVSPYHTYITSALPKLLLTAFPLALLSPFTPLLLPAITFVLLMSLLGHKEWRFIVYIVPIFDVAAARTLVKMNHFLNRSIPRLGVAYGSQKSFLGVLTATFFRTALLLSPFMLLVFNAIPSALTTGASVLNYPGGAAMDLLHARLAAASTLRPQDTVTANVHICNLAAQTGASLFTQTFSPPYLSPTWANAHNIHAVYNKTEGMSPFAITTVDPSYSHLIIEMPPDMFFGAGKWKVVGTVQAFDIWKRMPLRVILDEGISQLAKDIFTKPNRFFGMELRDCLWILEREEWADDFSLKGVPDVPSEPPASETEHRFEEL</sequence>
<feature type="transmembrane region" description="Helical" evidence="12">
    <location>
        <begin position="177"/>
        <end position="205"/>
    </location>
</feature>
<evidence type="ECO:0000256" key="5">
    <source>
        <dbReference type="ARBA" id="ARBA00022679"/>
    </source>
</evidence>
<dbReference type="PANTHER" id="PTHR22760">
    <property type="entry name" value="GLYCOSYLTRANSFERASE"/>
    <property type="match status" value="1"/>
</dbReference>
<protein>
    <recommendedName>
        <fullName evidence="12">Mannosyltransferase</fullName>
        <ecNumber evidence="12">2.4.1.-</ecNumber>
    </recommendedName>
</protein>
<feature type="region of interest" description="Disordered" evidence="13">
    <location>
        <begin position="571"/>
        <end position="593"/>
    </location>
</feature>
<evidence type="ECO:0000256" key="4">
    <source>
        <dbReference type="ARBA" id="ARBA00022676"/>
    </source>
</evidence>
<dbReference type="EMBL" id="JASNQZ010000008">
    <property type="protein sequence ID" value="KAL0953154.1"/>
    <property type="molecule type" value="Genomic_DNA"/>
</dbReference>
<comment type="subcellular location">
    <subcellularLocation>
        <location evidence="1 12">Endoplasmic reticulum membrane</location>
        <topology evidence="1 12">Multi-pass membrane protein</topology>
    </subcellularLocation>
</comment>
<evidence type="ECO:0000256" key="7">
    <source>
        <dbReference type="ARBA" id="ARBA00022824"/>
    </source>
</evidence>
<keyword evidence="8 12" id="KW-1133">Transmembrane helix</keyword>